<evidence type="ECO:0000313" key="2">
    <source>
        <dbReference type="EMBL" id="KJE95226.1"/>
    </source>
</evidence>
<protein>
    <submittedName>
        <fullName evidence="2">Uncharacterized protein</fullName>
    </submittedName>
</protein>
<sequence>MDPLGDVFIDLEQLQRNVLKVSDDTGKVLMNHKISRLFKNAVHDLIDHRPIEEDFDNEEREMIRRLAKIAHIADPYLKRSTKPKALTIKKGKVIKESGESDVRLKDQFDILKGMIESDHVRKLAKGKNIRLSNNHIKTGGQTVHLTKTQINRIGKARKTGSGITLQLSLPQLRHHGRHGAGFFGNLLKGVAKNVINTAGKTLLDKGTQKLADYGAKKGGIIGTLANAGASTLSKVGDHVIDKVNTKLGGSGLTKAGWKSACSRAKASAKKGGSFNTHLKRELNKEIKKKTAKRKSAGSKRPARGGQGFLGNILGSILPF</sequence>
<feature type="compositionally biased region" description="Basic residues" evidence="1">
    <location>
        <begin position="286"/>
        <end position="302"/>
    </location>
</feature>
<name>A0A0D2UJG1_CAPO3</name>
<dbReference type="InParanoid" id="A0A0D2UJG1"/>
<dbReference type="EMBL" id="KE346368">
    <property type="protein sequence ID" value="KJE95226.1"/>
    <property type="molecule type" value="Genomic_DNA"/>
</dbReference>
<gene>
    <name evidence="2" type="ORF">CAOG_005704</name>
</gene>
<reference evidence="3" key="1">
    <citation type="submission" date="2011-02" db="EMBL/GenBank/DDBJ databases">
        <title>The Genome Sequence of Capsaspora owczarzaki ATCC 30864.</title>
        <authorList>
            <person name="Russ C."/>
            <person name="Cuomo C."/>
            <person name="Burger G."/>
            <person name="Gray M.W."/>
            <person name="Holland P.W.H."/>
            <person name="King N."/>
            <person name="Lang F.B.F."/>
            <person name="Roger A.J."/>
            <person name="Ruiz-Trillo I."/>
            <person name="Young S.K."/>
            <person name="Zeng Q."/>
            <person name="Gargeya S."/>
            <person name="Alvarado L."/>
            <person name="Berlin A."/>
            <person name="Chapman S.B."/>
            <person name="Chen Z."/>
            <person name="Freedman E."/>
            <person name="Gellesch M."/>
            <person name="Goldberg J."/>
            <person name="Griggs A."/>
            <person name="Gujja S."/>
            <person name="Heilman E."/>
            <person name="Heiman D."/>
            <person name="Howarth C."/>
            <person name="Mehta T."/>
            <person name="Neiman D."/>
            <person name="Pearson M."/>
            <person name="Roberts A."/>
            <person name="Saif S."/>
            <person name="Shea T."/>
            <person name="Shenoy N."/>
            <person name="Sisk P."/>
            <person name="Stolte C."/>
            <person name="Sykes S."/>
            <person name="White J."/>
            <person name="Yandava C."/>
            <person name="Haas B."/>
            <person name="Nusbaum C."/>
            <person name="Birren B."/>
        </authorList>
    </citation>
    <scope>NUCLEOTIDE SEQUENCE</scope>
    <source>
        <strain evidence="3">ATCC 30864</strain>
    </source>
</reference>
<dbReference type="Proteomes" id="UP000008743">
    <property type="component" value="Unassembled WGS sequence"/>
</dbReference>
<dbReference type="AlphaFoldDB" id="A0A0D2UJG1"/>
<accession>A0A0D2UJG1</accession>
<proteinExistence type="predicted"/>
<feature type="region of interest" description="Disordered" evidence="1">
    <location>
        <begin position="286"/>
        <end position="306"/>
    </location>
</feature>
<keyword evidence="3" id="KW-1185">Reference proteome</keyword>
<evidence type="ECO:0000313" key="3">
    <source>
        <dbReference type="Proteomes" id="UP000008743"/>
    </source>
</evidence>
<evidence type="ECO:0000256" key="1">
    <source>
        <dbReference type="SAM" id="MobiDB-lite"/>
    </source>
</evidence>
<organism evidence="2 3">
    <name type="scientific">Capsaspora owczarzaki (strain ATCC 30864)</name>
    <dbReference type="NCBI Taxonomy" id="595528"/>
    <lineage>
        <taxon>Eukaryota</taxon>
        <taxon>Filasterea</taxon>
        <taxon>Capsaspora</taxon>
    </lineage>
</organism>